<evidence type="ECO:0000313" key="3">
    <source>
        <dbReference type="Proteomes" id="UP000002499"/>
    </source>
</evidence>
<protein>
    <submittedName>
        <fullName evidence="2">Uncharacterized protein</fullName>
    </submittedName>
</protein>
<gene>
    <name evidence="2" type="ORF">MAC_05083</name>
</gene>
<dbReference type="EMBL" id="GL698506">
    <property type="protein sequence ID" value="EFY88818.1"/>
    <property type="molecule type" value="Genomic_DNA"/>
</dbReference>
<sequence>MAVCTQCCGFGFASTGLSAGWQTRPRQQLLSAWEARDFDQVEWMGGQLVRRSHAAMRGRDGPGRGWAKRQGPRRTEVNCPLDAGAAVGACIGLAAFGGGHQWHWRESCGIPAAPDTIVHIMTAAGPFGLTGSRAVLDVAAGELWTAVTAHVPKYSGFAVLAHSTRHTFHLQHGDADSSLLHNSRLTACIQSHSGARLRCPTASDSGL</sequence>
<dbReference type="HOGENOM" id="CLU_1326661_0_0_1"/>
<organism evidence="3">
    <name type="scientific">Metarhizium acridum (strain CQMa 102)</name>
    <dbReference type="NCBI Taxonomy" id="655827"/>
    <lineage>
        <taxon>Eukaryota</taxon>
        <taxon>Fungi</taxon>
        <taxon>Dikarya</taxon>
        <taxon>Ascomycota</taxon>
        <taxon>Pezizomycotina</taxon>
        <taxon>Sordariomycetes</taxon>
        <taxon>Hypocreomycetidae</taxon>
        <taxon>Hypocreales</taxon>
        <taxon>Clavicipitaceae</taxon>
        <taxon>Metarhizium</taxon>
    </lineage>
</organism>
<name>E9E5D5_METAQ</name>
<keyword evidence="3" id="KW-1185">Reference proteome</keyword>
<evidence type="ECO:0000313" key="2">
    <source>
        <dbReference type="EMBL" id="EFY88818.1"/>
    </source>
</evidence>
<dbReference type="Proteomes" id="UP000002499">
    <property type="component" value="Unassembled WGS sequence"/>
</dbReference>
<reference evidence="2 3" key="1">
    <citation type="journal article" date="2011" name="PLoS Genet.">
        <title>Genome sequencing and comparative transcriptomics of the model entomopathogenic fungi Metarhizium anisopliae and M. acridum.</title>
        <authorList>
            <person name="Gao Q."/>
            <person name="Jin K."/>
            <person name="Ying S.H."/>
            <person name="Zhang Y."/>
            <person name="Xiao G."/>
            <person name="Shang Y."/>
            <person name="Duan Z."/>
            <person name="Hu X."/>
            <person name="Xie X.Q."/>
            <person name="Zhou G."/>
            <person name="Peng G."/>
            <person name="Luo Z."/>
            <person name="Huang W."/>
            <person name="Wang B."/>
            <person name="Fang W."/>
            <person name="Wang S."/>
            <person name="Zhong Y."/>
            <person name="Ma L.J."/>
            <person name="St Leger R.J."/>
            <person name="Zhao G.P."/>
            <person name="Pei Y."/>
            <person name="Feng M.G."/>
            <person name="Xia Y."/>
            <person name="Wang C."/>
        </authorList>
    </citation>
    <scope>NUCLEOTIDE SEQUENCE [LARGE SCALE GENOMIC DNA]</scope>
    <source>
        <strain evidence="2 3">CQMa 102</strain>
    </source>
</reference>
<evidence type="ECO:0000256" key="1">
    <source>
        <dbReference type="SAM" id="MobiDB-lite"/>
    </source>
</evidence>
<dbReference type="AlphaFoldDB" id="E9E5D5"/>
<accession>E9E5D5</accession>
<dbReference type="InParanoid" id="E9E5D5"/>
<proteinExistence type="predicted"/>
<feature type="region of interest" description="Disordered" evidence="1">
    <location>
        <begin position="53"/>
        <end position="73"/>
    </location>
</feature>